<comment type="caution">
    <text evidence="2">The sequence shown here is derived from an EMBL/GenBank/DDBJ whole genome shotgun (WGS) entry which is preliminary data.</text>
</comment>
<feature type="region of interest" description="Disordered" evidence="1">
    <location>
        <begin position="1"/>
        <end position="24"/>
    </location>
</feature>
<evidence type="ECO:0000313" key="3">
    <source>
        <dbReference type="Proteomes" id="UP001430149"/>
    </source>
</evidence>
<organism evidence="2 3">
    <name type="scientific">Dyella flava</name>
    <dbReference type="NCBI Taxonomy" id="1920170"/>
    <lineage>
        <taxon>Bacteria</taxon>
        <taxon>Pseudomonadati</taxon>
        <taxon>Pseudomonadota</taxon>
        <taxon>Gammaproteobacteria</taxon>
        <taxon>Lysobacterales</taxon>
        <taxon>Rhodanobacteraceae</taxon>
        <taxon>Dyella</taxon>
    </lineage>
</organism>
<sequence>MTQAAMLEGADRESYQLPRPAKPKPTERVLIMASINHTARAHASVRNEPRTNSTRSIDGTLYPLSLARERRLTHVQRLAGTALAATVIQGMLHTHRAFQKNHQNDEKSGLLPLDPAQLNGLNAALYFLRHYVDTLRSEQGG</sequence>
<protein>
    <recommendedName>
        <fullName evidence="4">CRISPR type III-B/RAMP module-associated protein Cmr5</fullName>
    </recommendedName>
</protein>
<accession>A0ABS2K3Q3</accession>
<name>A0ABS2K3Q3_9GAMM</name>
<evidence type="ECO:0000256" key="1">
    <source>
        <dbReference type="SAM" id="MobiDB-lite"/>
    </source>
</evidence>
<dbReference type="EMBL" id="JADIKE010000032">
    <property type="protein sequence ID" value="MBM7125305.1"/>
    <property type="molecule type" value="Genomic_DNA"/>
</dbReference>
<dbReference type="RefSeq" id="WP_204680830.1">
    <property type="nucleotide sequence ID" value="NZ_BSNR01000010.1"/>
</dbReference>
<reference evidence="2" key="1">
    <citation type="submission" date="2020-10" db="EMBL/GenBank/DDBJ databases">
        <title>Phylogeny of dyella-like bacteria.</title>
        <authorList>
            <person name="Fu J."/>
        </authorList>
    </citation>
    <scope>NUCLEOTIDE SEQUENCE</scope>
    <source>
        <strain evidence="2">DHOC52</strain>
    </source>
</reference>
<evidence type="ECO:0000313" key="2">
    <source>
        <dbReference type="EMBL" id="MBM7125305.1"/>
    </source>
</evidence>
<keyword evidence="3" id="KW-1185">Reference proteome</keyword>
<dbReference type="Proteomes" id="UP001430149">
    <property type="component" value="Unassembled WGS sequence"/>
</dbReference>
<proteinExistence type="predicted"/>
<evidence type="ECO:0008006" key="4">
    <source>
        <dbReference type="Google" id="ProtNLM"/>
    </source>
</evidence>
<gene>
    <name evidence="2" type="ORF">ISP19_07900</name>
</gene>